<dbReference type="EMBL" id="JACHCA010000014">
    <property type="protein sequence ID" value="MBB6130375.1"/>
    <property type="molecule type" value="Genomic_DNA"/>
</dbReference>
<dbReference type="Proteomes" id="UP000548326">
    <property type="component" value="Unassembled WGS sequence"/>
</dbReference>
<organism evidence="4 6">
    <name type="scientific">Mucilaginibacter lappiensis</name>
    <dbReference type="NCBI Taxonomy" id="354630"/>
    <lineage>
        <taxon>Bacteria</taxon>
        <taxon>Pseudomonadati</taxon>
        <taxon>Bacteroidota</taxon>
        <taxon>Sphingobacteriia</taxon>
        <taxon>Sphingobacteriales</taxon>
        <taxon>Sphingobacteriaceae</taxon>
        <taxon>Mucilaginibacter</taxon>
    </lineage>
</organism>
<dbReference type="PANTHER" id="PTHR40547:SF1">
    <property type="entry name" value="SLL0298 PROTEIN"/>
    <property type="match status" value="1"/>
</dbReference>
<gene>
    <name evidence="4" type="ORF">HDF22_004515</name>
    <name evidence="3" type="ORF">HDF23_000968</name>
</gene>
<evidence type="ECO:0000313" key="3">
    <source>
        <dbReference type="EMBL" id="MBB6108233.1"/>
    </source>
</evidence>
<evidence type="ECO:0000313" key="5">
    <source>
        <dbReference type="Proteomes" id="UP000541583"/>
    </source>
</evidence>
<dbReference type="EMBL" id="JACHCB010000002">
    <property type="protein sequence ID" value="MBB6108233.1"/>
    <property type="molecule type" value="Genomic_DNA"/>
</dbReference>
<feature type="transmembrane region" description="Helical" evidence="1">
    <location>
        <begin position="53"/>
        <end position="81"/>
    </location>
</feature>
<dbReference type="PANTHER" id="PTHR40547">
    <property type="entry name" value="SLL0298 PROTEIN"/>
    <property type="match status" value="1"/>
</dbReference>
<evidence type="ECO:0000259" key="2">
    <source>
        <dbReference type="Pfam" id="PF09835"/>
    </source>
</evidence>
<keyword evidence="1" id="KW-1133">Transmembrane helix</keyword>
<dbReference type="AlphaFoldDB" id="A0A1N6SZ30"/>
<dbReference type="RefSeq" id="WP_076371613.1">
    <property type="nucleotide sequence ID" value="NZ_FTMG01000002.1"/>
</dbReference>
<accession>A0A1N6SZ30</accession>
<evidence type="ECO:0000256" key="1">
    <source>
        <dbReference type="SAM" id="Phobius"/>
    </source>
</evidence>
<sequence length="175" mass="19057">MDNSEKIKAGIQKLKAACVNPGYFFRSLFSKERGKQFIKTHLFNPDHSAQLKALSIGFGVFMGIVPIWGFQLIVAFSLAILLKLNKALVLLAAHISFAPLIPAVIFLSYKAGGFWMGEKNTEIPFNGDISLKSISIHLEQYLYGSISLAIVAGLTAGLLTFILLKLASKKTVIAA</sequence>
<keyword evidence="5" id="KW-1185">Reference proteome</keyword>
<evidence type="ECO:0000313" key="6">
    <source>
        <dbReference type="Proteomes" id="UP000548326"/>
    </source>
</evidence>
<name>A0A1N6SZ30_9SPHI</name>
<dbReference type="Pfam" id="PF09835">
    <property type="entry name" value="DUF2062"/>
    <property type="match status" value="1"/>
</dbReference>
<protein>
    <submittedName>
        <fullName evidence="4">Uncharacterized protein (DUF2062 family)</fullName>
    </submittedName>
</protein>
<reference evidence="5 6" key="1">
    <citation type="submission" date="2020-08" db="EMBL/GenBank/DDBJ databases">
        <title>Genomic Encyclopedia of Type Strains, Phase IV (KMG-V): Genome sequencing to study the core and pangenomes of soil and plant-associated prokaryotes.</title>
        <authorList>
            <person name="Whitman W."/>
        </authorList>
    </citation>
    <scope>NUCLEOTIDE SEQUENCE [LARGE SCALE GENOMIC DNA]</scope>
    <source>
        <strain evidence="3 5">ANJLi2</strain>
        <strain evidence="4 6">MP601</strain>
    </source>
</reference>
<feature type="transmembrane region" description="Helical" evidence="1">
    <location>
        <begin position="141"/>
        <end position="164"/>
    </location>
</feature>
<keyword evidence="1" id="KW-0472">Membrane</keyword>
<dbReference type="InterPro" id="IPR018639">
    <property type="entry name" value="DUF2062"/>
</dbReference>
<feature type="domain" description="DUF2062" evidence="2">
    <location>
        <begin position="53"/>
        <end position="170"/>
    </location>
</feature>
<comment type="caution">
    <text evidence="4">The sequence shown here is derived from an EMBL/GenBank/DDBJ whole genome shotgun (WGS) entry which is preliminary data.</text>
</comment>
<evidence type="ECO:0000313" key="4">
    <source>
        <dbReference type="EMBL" id="MBB6130375.1"/>
    </source>
</evidence>
<dbReference type="OrthoDB" id="9810303at2"/>
<proteinExistence type="predicted"/>
<dbReference type="Proteomes" id="UP000541583">
    <property type="component" value="Unassembled WGS sequence"/>
</dbReference>
<keyword evidence="1" id="KW-0812">Transmembrane</keyword>
<dbReference type="STRING" id="354630.SAMN05421821_102530"/>
<feature type="transmembrane region" description="Helical" evidence="1">
    <location>
        <begin position="88"/>
        <end position="109"/>
    </location>
</feature>